<dbReference type="Pfam" id="PF13304">
    <property type="entry name" value="AAA_21"/>
    <property type="match status" value="1"/>
</dbReference>
<comment type="caution">
    <text evidence="2">The sequence shown here is derived from an EMBL/GenBank/DDBJ whole genome shotgun (WGS) entry which is preliminary data.</text>
</comment>
<sequence>MKFIEIGRGASVGAEVEVALEKDGWDDNGRYQTLYRLRANIEGTFQNIGKVRIGYRGQKNKREGQGITSLGDQPFTQLPDDWISLGVDEDYYETLHSHGARFAREVLKGLNDLAFLGALDEKWKEEDVVRYSIMRGKDDAEYQKLRRLAQGDRTKIPFELTYVPLRAFFNGENLTFSVTPNSTPSTNVHAIIGSNGAGKSSLLRDIAYIALQDSRALGSITISSADNSPASTLNQLVFVSYSIFDEAELGRKIRDARMGNRVEYVGIDSSGNSEDYSVIDGGEESGAERPTANVDLREKIANDFSAAVNLCASGYRRTRWLKAIEALKVDPVFEHMDLESLVAPDRDARSVPAELFQGCSSGHAISLLIITKLIVHVGERCLVLVDEPETHLHPPLLSALLNAISEIVSDRNGLVILATHSPVALQEIPAGCVWVLNRFGDQVTISRPRIETFGENLSTLTREVFRLELHKSGFHKTIVDMINDGKDHSDIFEMIPSMGSEARALTINLAFNANGVKK</sequence>
<dbReference type="RefSeq" id="WP_146172317.1">
    <property type="nucleotide sequence ID" value="NZ_CP090021.1"/>
</dbReference>
<dbReference type="SMART" id="SM00382">
    <property type="entry name" value="AAA"/>
    <property type="match status" value="1"/>
</dbReference>
<dbReference type="CDD" id="cd00267">
    <property type="entry name" value="ABC_ATPase"/>
    <property type="match status" value="1"/>
</dbReference>
<dbReference type="InterPro" id="IPR003959">
    <property type="entry name" value="ATPase_AAA_core"/>
</dbReference>
<dbReference type="InterPro" id="IPR051396">
    <property type="entry name" value="Bact_Antivir_Def_Nuclease"/>
</dbReference>
<dbReference type="GO" id="GO:0016887">
    <property type="term" value="F:ATP hydrolysis activity"/>
    <property type="evidence" value="ECO:0007669"/>
    <property type="project" value="InterPro"/>
</dbReference>
<gene>
    <name evidence="2" type="ORF">C8J28_1183</name>
</gene>
<reference evidence="2 3" key="1">
    <citation type="submission" date="2018-04" db="EMBL/GenBank/DDBJ databases">
        <title>Genomic Encyclopedia of Type Strains, Phase III (KMG-III): the genomes of soil and plant-associated and newly described type strains.</title>
        <authorList>
            <person name="Whitman W."/>
        </authorList>
    </citation>
    <scope>NUCLEOTIDE SEQUENCE [LARGE SCALE GENOMIC DNA]</scope>
    <source>
        <strain evidence="2 3">KA25</strain>
    </source>
</reference>
<dbReference type="OrthoDB" id="9789856at2"/>
<evidence type="ECO:0000313" key="3">
    <source>
        <dbReference type="Proteomes" id="UP000244060"/>
    </source>
</evidence>
<organism evidence="2 3">
    <name type="scientific">Cereibacter azotoformans</name>
    <dbReference type="NCBI Taxonomy" id="43057"/>
    <lineage>
        <taxon>Bacteria</taxon>
        <taxon>Pseudomonadati</taxon>
        <taxon>Pseudomonadota</taxon>
        <taxon>Alphaproteobacteria</taxon>
        <taxon>Rhodobacterales</taxon>
        <taxon>Paracoccaceae</taxon>
        <taxon>Cereibacter</taxon>
    </lineage>
</organism>
<evidence type="ECO:0000313" key="2">
    <source>
        <dbReference type="EMBL" id="PTR14008.1"/>
    </source>
</evidence>
<dbReference type="InterPro" id="IPR003593">
    <property type="entry name" value="AAA+_ATPase"/>
</dbReference>
<dbReference type="PANTHER" id="PTHR43581">
    <property type="entry name" value="ATP/GTP PHOSPHATASE"/>
    <property type="match status" value="1"/>
</dbReference>
<protein>
    <submittedName>
        <fullName evidence="2">Putative AbiEii toxin of type IV toxin-antitoxin system</fullName>
    </submittedName>
</protein>
<dbReference type="EMBL" id="QAOT01000018">
    <property type="protein sequence ID" value="PTR14008.1"/>
    <property type="molecule type" value="Genomic_DNA"/>
</dbReference>
<name>A0A2T5JVA5_9RHOB</name>
<dbReference type="PANTHER" id="PTHR43581:SF4">
    <property type="entry name" value="ATP_GTP PHOSPHATASE"/>
    <property type="match status" value="1"/>
</dbReference>
<dbReference type="AlphaFoldDB" id="A0A2T5JVA5"/>
<accession>A0A2T5JVA5</accession>
<feature type="domain" description="AAA+ ATPase" evidence="1">
    <location>
        <begin position="185"/>
        <end position="440"/>
    </location>
</feature>
<dbReference type="Proteomes" id="UP000244060">
    <property type="component" value="Unassembled WGS sequence"/>
</dbReference>
<proteinExistence type="predicted"/>
<dbReference type="SUPFAM" id="SSF52540">
    <property type="entry name" value="P-loop containing nucleoside triphosphate hydrolases"/>
    <property type="match status" value="1"/>
</dbReference>
<dbReference type="InterPro" id="IPR027417">
    <property type="entry name" value="P-loop_NTPase"/>
</dbReference>
<keyword evidence="3" id="KW-1185">Reference proteome</keyword>
<dbReference type="GO" id="GO:0005524">
    <property type="term" value="F:ATP binding"/>
    <property type="evidence" value="ECO:0007669"/>
    <property type="project" value="InterPro"/>
</dbReference>
<dbReference type="Gene3D" id="3.40.50.300">
    <property type="entry name" value="P-loop containing nucleotide triphosphate hydrolases"/>
    <property type="match status" value="1"/>
</dbReference>
<evidence type="ECO:0000259" key="1">
    <source>
        <dbReference type="SMART" id="SM00382"/>
    </source>
</evidence>